<dbReference type="Gene3D" id="3.40.50.10170">
    <property type="match status" value="1"/>
</dbReference>
<gene>
    <name evidence="2" type="ORF">ATW55_13220</name>
</gene>
<dbReference type="InterPro" id="IPR003797">
    <property type="entry name" value="DegV"/>
</dbReference>
<name>A0A124IVY3_9BACL</name>
<dbReference type="GO" id="GO:0008289">
    <property type="term" value="F:lipid binding"/>
    <property type="evidence" value="ECO:0007669"/>
    <property type="project" value="UniProtKB-KW"/>
</dbReference>
<dbReference type="EMBL" id="LPVJ01000038">
    <property type="protein sequence ID" value="KUO95705.1"/>
    <property type="molecule type" value="Genomic_DNA"/>
</dbReference>
<dbReference type="RefSeq" id="WP_067716359.1">
    <property type="nucleotide sequence ID" value="NZ_LPVJ01000038.1"/>
</dbReference>
<dbReference type="Pfam" id="PF02645">
    <property type="entry name" value="DegV"/>
    <property type="match status" value="1"/>
</dbReference>
<keyword evidence="1" id="KW-0446">Lipid-binding</keyword>
<evidence type="ECO:0000313" key="3">
    <source>
        <dbReference type="Proteomes" id="UP000053557"/>
    </source>
</evidence>
<dbReference type="Proteomes" id="UP000053557">
    <property type="component" value="Unassembled WGS sequence"/>
</dbReference>
<dbReference type="AlphaFoldDB" id="A0A124IVY3"/>
<reference evidence="2 3" key="1">
    <citation type="submission" date="2015-12" db="EMBL/GenBank/DDBJ databases">
        <title>Draft genome sequence of Acidibacillus ferrooxidans ITV001, isolated from a chalcopyrite acid mine drainage site in Brazil.</title>
        <authorList>
            <person name="Dall'Agnol H."/>
            <person name="Nancucheo I."/>
            <person name="Johnson B."/>
            <person name="Oliveira R."/>
            <person name="Leite L."/>
            <person name="Pylro V."/>
            <person name="Nunes G.L."/>
            <person name="Tzotzos G."/>
            <person name="Fernandes G.R."/>
            <person name="Dutra J."/>
            <person name="Orellana S.C."/>
            <person name="Oliveira G."/>
        </authorList>
    </citation>
    <scope>NUCLEOTIDE SEQUENCE [LARGE SCALE GENOMIC DNA]</scope>
    <source>
        <strain evidence="3">ITV01</strain>
    </source>
</reference>
<dbReference type="InterPro" id="IPR050270">
    <property type="entry name" value="DegV_domain_contain"/>
</dbReference>
<accession>A0A124IVY3</accession>
<comment type="caution">
    <text evidence="2">The sequence shown here is derived from an EMBL/GenBank/DDBJ whole genome shotgun (WGS) entry which is preliminary data.</text>
</comment>
<dbReference type="InterPro" id="IPR043168">
    <property type="entry name" value="DegV_C"/>
</dbReference>
<dbReference type="SUPFAM" id="SSF82549">
    <property type="entry name" value="DAK1/DegV-like"/>
    <property type="match status" value="1"/>
</dbReference>
<evidence type="ECO:0008006" key="4">
    <source>
        <dbReference type="Google" id="ProtNLM"/>
    </source>
</evidence>
<dbReference type="PANTHER" id="PTHR33434:SF2">
    <property type="entry name" value="FATTY ACID-BINDING PROTEIN TM_1468"/>
    <property type="match status" value="1"/>
</dbReference>
<proteinExistence type="predicted"/>
<dbReference type="PROSITE" id="PS51482">
    <property type="entry name" value="DEGV"/>
    <property type="match status" value="1"/>
</dbReference>
<evidence type="ECO:0000256" key="1">
    <source>
        <dbReference type="ARBA" id="ARBA00023121"/>
    </source>
</evidence>
<sequence length="291" mass="31802">MKIAIVTDSTANLTEDECKAWGISVVPLYLNMGSASYLDGVEMSAAAFYQRMKDEETLPTTSQPSPGQFVETFERLLTTHDCVVAVLLSGKLSGTVHSAETARGLLCASRIHVIDSQVVEYALGALVLEMAKAVRRAEEQGDVCDVQALIGRMERQRASMHMYIAMNSLENLRLGGRIGAAAALLGSMMQIKPVIWLRDGQVGVFEKVRTYRRAVDSIMDRLVEQMRDVGPCEVMLIHSVTDLDVVRGFVDKVQAALPEASVSYRMLAPIVGVHVGFESLGAIYYARTAAQ</sequence>
<organism evidence="2 3">
    <name type="scientific">Ferroacidibacillus organovorans</name>
    <dbReference type="NCBI Taxonomy" id="1765683"/>
    <lineage>
        <taxon>Bacteria</taxon>
        <taxon>Bacillati</taxon>
        <taxon>Bacillota</taxon>
        <taxon>Bacilli</taxon>
        <taxon>Bacillales</taxon>
        <taxon>Alicyclobacillaceae</taxon>
        <taxon>Ferroacidibacillus</taxon>
    </lineage>
</organism>
<protein>
    <recommendedName>
        <fullName evidence="4">Fatty acid-binding protein DegV</fullName>
    </recommendedName>
</protein>
<dbReference type="NCBIfam" id="TIGR00762">
    <property type="entry name" value="DegV"/>
    <property type="match status" value="1"/>
</dbReference>
<keyword evidence="3" id="KW-1185">Reference proteome</keyword>
<dbReference type="OrthoDB" id="9780660at2"/>
<evidence type="ECO:0000313" key="2">
    <source>
        <dbReference type="EMBL" id="KUO95705.1"/>
    </source>
</evidence>
<dbReference type="PANTHER" id="PTHR33434">
    <property type="entry name" value="DEGV DOMAIN-CONTAINING PROTEIN DR_1986-RELATED"/>
    <property type="match status" value="1"/>
</dbReference>
<dbReference type="Gene3D" id="3.30.1180.10">
    <property type="match status" value="1"/>
</dbReference>